<dbReference type="PROSITE" id="PS01031">
    <property type="entry name" value="SHSP"/>
    <property type="match status" value="1"/>
</dbReference>
<feature type="domain" description="SHSP" evidence="5">
    <location>
        <begin position="35"/>
        <end position="210"/>
    </location>
</feature>
<dbReference type="CDD" id="cd06464">
    <property type="entry name" value="ACD_sHsps-like"/>
    <property type="match status" value="1"/>
</dbReference>
<evidence type="ECO:0000313" key="7">
    <source>
        <dbReference type="Proteomes" id="UP000256645"/>
    </source>
</evidence>
<dbReference type="Proteomes" id="UP000256645">
    <property type="component" value="Unassembled WGS sequence"/>
</dbReference>
<dbReference type="InterPro" id="IPR002068">
    <property type="entry name" value="A-crystallin/Hsp20_dom"/>
</dbReference>
<feature type="compositionally biased region" description="Low complexity" evidence="4">
    <location>
        <begin position="125"/>
        <end position="136"/>
    </location>
</feature>
<evidence type="ECO:0000313" key="6">
    <source>
        <dbReference type="EMBL" id="RDW75518.1"/>
    </source>
</evidence>
<dbReference type="SUPFAM" id="SSF49764">
    <property type="entry name" value="HSP20-like chaperones"/>
    <property type="match status" value="1"/>
</dbReference>
<gene>
    <name evidence="6" type="ORF">BP6252_06660</name>
</gene>
<dbReference type="InterPro" id="IPR008978">
    <property type="entry name" value="HSP20-like_chaperone"/>
</dbReference>
<evidence type="ECO:0000259" key="5">
    <source>
        <dbReference type="PROSITE" id="PS01031"/>
    </source>
</evidence>
<comment type="similarity">
    <text evidence="2 3">Belongs to the small heat shock protein (HSP20) family.</text>
</comment>
<dbReference type="OrthoDB" id="1431247at2759"/>
<dbReference type="Gene3D" id="2.60.40.790">
    <property type="match status" value="1"/>
</dbReference>
<evidence type="ECO:0000256" key="4">
    <source>
        <dbReference type="SAM" id="MobiDB-lite"/>
    </source>
</evidence>
<keyword evidence="1" id="KW-0346">Stress response</keyword>
<dbReference type="STRING" id="1849047.A0A3D8RNJ1"/>
<reference evidence="6 7" key="1">
    <citation type="journal article" date="2018" name="IMA Fungus">
        <title>IMA Genome-F 9: Draft genome sequence of Annulohypoxylon stygium, Aspergillus mulundensis, Berkeleyomyces basicola (syn. Thielaviopsis basicola), Ceratocystis smalleyi, two Cercospora beticola strains, Coleophoma cylindrospora, Fusarium fracticaudum, Phialophora cf. hyalina, and Morchella septimelata.</title>
        <authorList>
            <person name="Wingfield B.D."/>
            <person name="Bills G.F."/>
            <person name="Dong Y."/>
            <person name="Huang W."/>
            <person name="Nel W.J."/>
            <person name="Swalarsk-Parry B.S."/>
            <person name="Vaghefi N."/>
            <person name="Wilken P.M."/>
            <person name="An Z."/>
            <person name="de Beer Z.W."/>
            <person name="De Vos L."/>
            <person name="Chen L."/>
            <person name="Duong T.A."/>
            <person name="Gao Y."/>
            <person name="Hammerbacher A."/>
            <person name="Kikkert J.R."/>
            <person name="Li Y."/>
            <person name="Li H."/>
            <person name="Li K."/>
            <person name="Li Q."/>
            <person name="Liu X."/>
            <person name="Ma X."/>
            <person name="Naidoo K."/>
            <person name="Pethybridge S.J."/>
            <person name="Sun J."/>
            <person name="Steenkamp E.T."/>
            <person name="van der Nest M.A."/>
            <person name="van Wyk S."/>
            <person name="Wingfield M.J."/>
            <person name="Xiong C."/>
            <person name="Yue Q."/>
            <person name="Zhang X."/>
        </authorList>
    </citation>
    <scope>NUCLEOTIDE SEQUENCE [LARGE SCALE GENOMIC DNA]</scope>
    <source>
        <strain evidence="6 7">BP6252</strain>
    </source>
</reference>
<evidence type="ECO:0000256" key="2">
    <source>
        <dbReference type="PROSITE-ProRule" id="PRU00285"/>
    </source>
</evidence>
<dbReference type="AlphaFoldDB" id="A0A3D8RNJ1"/>
<feature type="region of interest" description="Disordered" evidence="4">
    <location>
        <begin position="90"/>
        <end position="149"/>
    </location>
</feature>
<comment type="caution">
    <text evidence="6">The sequence shown here is derived from an EMBL/GenBank/DDBJ whole genome shotgun (WGS) entry which is preliminary data.</text>
</comment>
<dbReference type="EMBL" id="PDLM01000006">
    <property type="protein sequence ID" value="RDW75518.1"/>
    <property type="molecule type" value="Genomic_DNA"/>
</dbReference>
<accession>A0A3D8RNJ1</accession>
<dbReference type="PANTHER" id="PTHR11527">
    <property type="entry name" value="HEAT-SHOCK PROTEIN 20 FAMILY MEMBER"/>
    <property type="match status" value="1"/>
</dbReference>
<evidence type="ECO:0000256" key="3">
    <source>
        <dbReference type="RuleBase" id="RU003616"/>
    </source>
</evidence>
<dbReference type="InterPro" id="IPR031107">
    <property type="entry name" value="Small_HSP"/>
</dbReference>
<dbReference type="Pfam" id="PF00011">
    <property type="entry name" value="HSP20"/>
    <property type="match status" value="1"/>
</dbReference>
<sequence length="210" mass="23282">MPFFTRAQYSPEVTFLNLLAELDNAESRQCAPRQHKQRTFTPKFDIVEVDHAYELYGELPGLQQEDISVEFADAQTLVVKGRTERAYKAALATTDSQPESKKETETSSNVSHSATVEDDYDEADTPLATPASTSTAVDNNATPEKQVEPEVPAAQLKFWASERQVGGFSRSFTFSQRVEQDEVKATLNNGILHVIVPKSQKSKKVAVSVL</sequence>
<keyword evidence="7" id="KW-1185">Reference proteome</keyword>
<evidence type="ECO:0000256" key="1">
    <source>
        <dbReference type="ARBA" id="ARBA00023016"/>
    </source>
</evidence>
<name>A0A3D8RNJ1_9HELO</name>
<organism evidence="6 7">
    <name type="scientific">Coleophoma cylindrospora</name>
    <dbReference type="NCBI Taxonomy" id="1849047"/>
    <lineage>
        <taxon>Eukaryota</taxon>
        <taxon>Fungi</taxon>
        <taxon>Dikarya</taxon>
        <taxon>Ascomycota</taxon>
        <taxon>Pezizomycotina</taxon>
        <taxon>Leotiomycetes</taxon>
        <taxon>Helotiales</taxon>
        <taxon>Dermateaceae</taxon>
        <taxon>Coleophoma</taxon>
    </lineage>
</organism>
<proteinExistence type="inferred from homology"/>
<protein>
    <recommendedName>
        <fullName evidence="5">SHSP domain-containing protein</fullName>
    </recommendedName>
</protein>